<dbReference type="PANTHER" id="PTHR43537:SF24">
    <property type="entry name" value="GLUCONATE OPERON TRANSCRIPTIONAL REPRESSOR"/>
    <property type="match status" value="1"/>
</dbReference>
<evidence type="ECO:0000256" key="2">
    <source>
        <dbReference type="ARBA" id="ARBA00023125"/>
    </source>
</evidence>
<dbReference type="InterPro" id="IPR008920">
    <property type="entry name" value="TF_FadR/GntR_C"/>
</dbReference>
<dbReference type="InterPro" id="IPR036390">
    <property type="entry name" value="WH_DNA-bd_sf"/>
</dbReference>
<name>A0AA37UER2_9MICO</name>
<dbReference type="RefSeq" id="WP_284230541.1">
    <property type="nucleotide sequence ID" value="NZ_BSUL01000001.1"/>
</dbReference>
<proteinExistence type="predicted"/>
<dbReference type="Pfam" id="PF07729">
    <property type="entry name" value="FCD"/>
    <property type="match status" value="1"/>
</dbReference>
<keyword evidence="1" id="KW-0805">Transcription regulation</keyword>
<dbReference type="SMART" id="SM00345">
    <property type="entry name" value="HTH_GNTR"/>
    <property type="match status" value="1"/>
</dbReference>
<dbReference type="InterPro" id="IPR000524">
    <property type="entry name" value="Tscrpt_reg_HTH_GntR"/>
</dbReference>
<dbReference type="PANTHER" id="PTHR43537">
    <property type="entry name" value="TRANSCRIPTIONAL REGULATOR, GNTR FAMILY"/>
    <property type="match status" value="1"/>
</dbReference>
<evidence type="ECO:0000313" key="6">
    <source>
        <dbReference type="Proteomes" id="UP001157160"/>
    </source>
</evidence>
<organism evidence="5 6">
    <name type="scientific">Arenivirga flava</name>
    <dbReference type="NCBI Taxonomy" id="1930060"/>
    <lineage>
        <taxon>Bacteria</taxon>
        <taxon>Bacillati</taxon>
        <taxon>Actinomycetota</taxon>
        <taxon>Actinomycetes</taxon>
        <taxon>Micrococcales</taxon>
        <taxon>Microbacteriaceae</taxon>
        <taxon>Arenivirga</taxon>
    </lineage>
</organism>
<dbReference type="GO" id="GO:0003677">
    <property type="term" value="F:DNA binding"/>
    <property type="evidence" value="ECO:0007669"/>
    <property type="project" value="UniProtKB-KW"/>
</dbReference>
<accession>A0AA37UER2</accession>
<keyword evidence="3" id="KW-0804">Transcription</keyword>
<dbReference type="PROSITE" id="PS50949">
    <property type="entry name" value="HTH_GNTR"/>
    <property type="match status" value="1"/>
</dbReference>
<sequence>MTPTALRALPSRAALSDSVSAALRARIVDGSYGPGEPVRIDVVARELEVSQTPVREALARLEATGLVVREALRGYRVAPLQSDEQIDDLIETRLAIEPLAAARTAAVADPAVLDRLAETIRQLDDVPTDRGREATAAYWQWDERFHELLAEGSGNDYLLAAYRALGGHVQRFRLMGDSGVTDAADAAREHAAILEAVVSGDAERAGAAMRAHIEAVRDRSHRERDARS</sequence>
<evidence type="ECO:0000256" key="1">
    <source>
        <dbReference type="ARBA" id="ARBA00023015"/>
    </source>
</evidence>
<evidence type="ECO:0000256" key="3">
    <source>
        <dbReference type="ARBA" id="ARBA00023163"/>
    </source>
</evidence>
<keyword evidence="6" id="KW-1185">Reference proteome</keyword>
<protein>
    <submittedName>
        <fullName evidence="5">GntR family transcriptional regulator</fullName>
    </submittedName>
</protein>
<dbReference type="SUPFAM" id="SSF48008">
    <property type="entry name" value="GntR ligand-binding domain-like"/>
    <property type="match status" value="1"/>
</dbReference>
<dbReference type="Pfam" id="PF00392">
    <property type="entry name" value="GntR"/>
    <property type="match status" value="1"/>
</dbReference>
<reference evidence="5 6" key="1">
    <citation type="journal article" date="2014" name="Int. J. Syst. Evol. Microbiol.">
        <title>Complete genome sequence of Corynebacterium casei LMG S-19264T (=DSM 44701T), isolated from a smear-ripened cheese.</title>
        <authorList>
            <consortium name="US DOE Joint Genome Institute (JGI-PGF)"/>
            <person name="Walter F."/>
            <person name="Albersmeier A."/>
            <person name="Kalinowski J."/>
            <person name="Ruckert C."/>
        </authorList>
    </citation>
    <scope>NUCLEOTIDE SEQUENCE [LARGE SCALE GENOMIC DNA]</scope>
    <source>
        <strain evidence="5 6">NBRC 112289</strain>
    </source>
</reference>
<dbReference type="InterPro" id="IPR011711">
    <property type="entry name" value="GntR_C"/>
</dbReference>
<dbReference type="GO" id="GO:0003700">
    <property type="term" value="F:DNA-binding transcription factor activity"/>
    <property type="evidence" value="ECO:0007669"/>
    <property type="project" value="InterPro"/>
</dbReference>
<comment type="caution">
    <text evidence="5">The sequence shown here is derived from an EMBL/GenBank/DDBJ whole genome shotgun (WGS) entry which is preliminary data.</text>
</comment>
<keyword evidence="2" id="KW-0238">DNA-binding</keyword>
<dbReference type="InterPro" id="IPR036388">
    <property type="entry name" value="WH-like_DNA-bd_sf"/>
</dbReference>
<dbReference type="SMART" id="SM00895">
    <property type="entry name" value="FCD"/>
    <property type="match status" value="1"/>
</dbReference>
<dbReference type="SUPFAM" id="SSF46785">
    <property type="entry name" value="Winged helix' DNA-binding domain"/>
    <property type="match status" value="1"/>
</dbReference>
<gene>
    <name evidence="5" type="ORF">GCM10025874_09810</name>
</gene>
<evidence type="ECO:0000259" key="4">
    <source>
        <dbReference type="PROSITE" id="PS50949"/>
    </source>
</evidence>
<dbReference type="Gene3D" id="1.10.10.10">
    <property type="entry name" value="Winged helix-like DNA-binding domain superfamily/Winged helix DNA-binding domain"/>
    <property type="match status" value="1"/>
</dbReference>
<feature type="domain" description="HTH gntR-type" evidence="4">
    <location>
        <begin position="13"/>
        <end position="80"/>
    </location>
</feature>
<dbReference type="AlphaFoldDB" id="A0AA37UER2"/>
<dbReference type="Proteomes" id="UP001157160">
    <property type="component" value="Unassembled WGS sequence"/>
</dbReference>
<dbReference type="Gene3D" id="1.20.120.530">
    <property type="entry name" value="GntR ligand-binding domain-like"/>
    <property type="match status" value="1"/>
</dbReference>
<evidence type="ECO:0000313" key="5">
    <source>
        <dbReference type="EMBL" id="GMA27728.1"/>
    </source>
</evidence>
<dbReference type="EMBL" id="BSUL01000001">
    <property type="protein sequence ID" value="GMA27728.1"/>
    <property type="molecule type" value="Genomic_DNA"/>
</dbReference>